<dbReference type="InterPro" id="IPR036249">
    <property type="entry name" value="Thioredoxin-like_sf"/>
</dbReference>
<evidence type="ECO:0000256" key="4">
    <source>
        <dbReference type="ARBA" id="ARBA00022862"/>
    </source>
</evidence>
<evidence type="ECO:0000256" key="1">
    <source>
        <dbReference type="ARBA" id="ARBA00003330"/>
    </source>
</evidence>
<sequence length="209" mass="23785">MKLNEKLELIQKEMAQTVPVDILNAFGQSLHELIELNLENHALKVGDIAPDFTLPDAEGLPISLYDTLQHNPVILSFFRGNWCPFCMAELAHYQEAINNNLIDSATVIAISPQTIHFNHDVTVRNNLEFRILSDKGNEIADKYGLVFTLQENVRDIYKNMGADLELFNNDKTYKLPIPATYLIDKNKKIIFSSVSTNYMERADVCDIKL</sequence>
<proteinExistence type="inferred from homology"/>
<evidence type="ECO:0000259" key="12">
    <source>
        <dbReference type="PROSITE" id="PS51352"/>
    </source>
</evidence>
<dbReference type="Gene3D" id="3.40.30.10">
    <property type="entry name" value="Glutaredoxin"/>
    <property type="match status" value="1"/>
</dbReference>
<dbReference type="InterPro" id="IPR000866">
    <property type="entry name" value="AhpC/TSA"/>
</dbReference>
<dbReference type="EC" id="1.11.1.24" evidence="2"/>
<comment type="function">
    <text evidence="1">Thiol-specific peroxidase that catalyzes the reduction of hydrogen peroxide and organic hydroperoxides to water and alcohols, respectively. Plays a role in cell protection against oxidative stress by detoxifying peroxides and as sensor of hydrogen peroxide-mediated signaling events.</text>
</comment>
<dbReference type="CDD" id="cd02970">
    <property type="entry name" value="PRX_like2"/>
    <property type="match status" value="1"/>
</dbReference>
<evidence type="ECO:0000256" key="9">
    <source>
        <dbReference type="ARBA" id="ARBA00038489"/>
    </source>
</evidence>
<dbReference type="SUPFAM" id="SSF52833">
    <property type="entry name" value="Thioredoxin-like"/>
    <property type="match status" value="1"/>
</dbReference>
<comment type="similarity">
    <text evidence="9">Belongs to the peroxiredoxin family. BCP/PrxQ subfamily.</text>
</comment>
<dbReference type="GO" id="GO:0045454">
    <property type="term" value="P:cell redox homeostasis"/>
    <property type="evidence" value="ECO:0007669"/>
    <property type="project" value="TreeGrafter"/>
</dbReference>
<dbReference type="GO" id="GO:0005737">
    <property type="term" value="C:cytoplasm"/>
    <property type="evidence" value="ECO:0007669"/>
    <property type="project" value="TreeGrafter"/>
</dbReference>
<evidence type="ECO:0000256" key="2">
    <source>
        <dbReference type="ARBA" id="ARBA00013017"/>
    </source>
</evidence>
<feature type="domain" description="Thioredoxin" evidence="12">
    <location>
        <begin position="43"/>
        <end position="209"/>
    </location>
</feature>
<dbReference type="RefSeq" id="WP_085248680.1">
    <property type="nucleotide sequence ID" value="NZ_FMAQ01000001.1"/>
</dbReference>
<dbReference type="GO" id="GO:0008379">
    <property type="term" value="F:thioredoxin peroxidase activity"/>
    <property type="evidence" value="ECO:0007669"/>
    <property type="project" value="TreeGrafter"/>
</dbReference>
<evidence type="ECO:0000256" key="3">
    <source>
        <dbReference type="ARBA" id="ARBA00022559"/>
    </source>
</evidence>
<evidence type="ECO:0000256" key="11">
    <source>
        <dbReference type="ARBA" id="ARBA00049091"/>
    </source>
</evidence>
<keyword evidence="4" id="KW-0049">Antioxidant</keyword>
<gene>
    <name evidence="13" type="ORF">GA0061081_101322</name>
</gene>
<dbReference type="InterPro" id="IPR013766">
    <property type="entry name" value="Thioredoxin_domain"/>
</dbReference>
<name>A0A1C3ZB07_9GAMM</name>
<dbReference type="GO" id="GO:0034599">
    <property type="term" value="P:cellular response to oxidative stress"/>
    <property type="evidence" value="ECO:0007669"/>
    <property type="project" value="TreeGrafter"/>
</dbReference>
<accession>A0A1C3ZB07</accession>
<dbReference type="PANTHER" id="PTHR42801:SF7">
    <property type="entry name" value="SLL1159 PROTEIN"/>
    <property type="match status" value="1"/>
</dbReference>
<evidence type="ECO:0000256" key="5">
    <source>
        <dbReference type="ARBA" id="ARBA00023002"/>
    </source>
</evidence>
<dbReference type="InterPro" id="IPR050924">
    <property type="entry name" value="Peroxiredoxin_BCP/PrxQ"/>
</dbReference>
<dbReference type="Proteomes" id="UP000199670">
    <property type="component" value="Unassembled WGS sequence"/>
</dbReference>
<protein>
    <recommendedName>
        <fullName evidence="2">thioredoxin-dependent peroxiredoxin</fullName>
        <ecNumber evidence="2">1.11.1.24</ecNumber>
    </recommendedName>
    <alternativeName>
        <fullName evidence="8">Thioredoxin peroxidase</fullName>
    </alternativeName>
    <alternativeName>
        <fullName evidence="10">Thioredoxin-dependent peroxiredoxin Bcp</fullName>
    </alternativeName>
</protein>
<dbReference type="Pfam" id="PF00578">
    <property type="entry name" value="AhpC-TSA"/>
    <property type="match status" value="1"/>
</dbReference>
<evidence type="ECO:0000256" key="10">
    <source>
        <dbReference type="ARBA" id="ARBA00042639"/>
    </source>
</evidence>
<dbReference type="STRING" id="1798182.GA0061081_101322"/>
<keyword evidence="7" id="KW-0676">Redox-active center</keyword>
<dbReference type="EMBL" id="FMAQ01000001">
    <property type="protein sequence ID" value="SCB79541.1"/>
    <property type="molecule type" value="Genomic_DNA"/>
</dbReference>
<evidence type="ECO:0000256" key="6">
    <source>
        <dbReference type="ARBA" id="ARBA00023157"/>
    </source>
</evidence>
<comment type="catalytic activity">
    <reaction evidence="11">
        <text>a hydroperoxide + [thioredoxin]-dithiol = an alcohol + [thioredoxin]-disulfide + H2O</text>
        <dbReference type="Rhea" id="RHEA:62620"/>
        <dbReference type="Rhea" id="RHEA-COMP:10698"/>
        <dbReference type="Rhea" id="RHEA-COMP:10700"/>
        <dbReference type="ChEBI" id="CHEBI:15377"/>
        <dbReference type="ChEBI" id="CHEBI:29950"/>
        <dbReference type="ChEBI" id="CHEBI:30879"/>
        <dbReference type="ChEBI" id="CHEBI:35924"/>
        <dbReference type="ChEBI" id="CHEBI:50058"/>
        <dbReference type="EC" id="1.11.1.24"/>
    </reaction>
</comment>
<evidence type="ECO:0000313" key="13">
    <source>
        <dbReference type="EMBL" id="SCB79541.1"/>
    </source>
</evidence>
<dbReference type="OrthoDB" id="9809746at2"/>
<evidence type="ECO:0000313" key="14">
    <source>
        <dbReference type="Proteomes" id="UP000199670"/>
    </source>
</evidence>
<organism evidence="13 14">
    <name type="scientific">Gilliamella bombicola</name>
    <dbReference type="NCBI Taxonomy" id="1798182"/>
    <lineage>
        <taxon>Bacteria</taxon>
        <taxon>Pseudomonadati</taxon>
        <taxon>Pseudomonadota</taxon>
        <taxon>Gammaproteobacteria</taxon>
        <taxon>Orbales</taxon>
        <taxon>Orbaceae</taxon>
        <taxon>Gilliamella</taxon>
    </lineage>
</organism>
<keyword evidence="3" id="KW-0575">Peroxidase</keyword>
<dbReference type="PROSITE" id="PS51352">
    <property type="entry name" value="THIOREDOXIN_2"/>
    <property type="match status" value="1"/>
</dbReference>
<dbReference type="AlphaFoldDB" id="A0A1C3ZB07"/>
<keyword evidence="14" id="KW-1185">Reference proteome</keyword>
<dbReference type="PANTHER" id="PTHR42801">
    <property type="entry name" value="THIOREDOXIN-DEPENDENT PEROXIDE REDUCTASE"/>
    <property type="match status" value="1"/>
</dbReference>
<evidence type="ECO:0000256" key="7">
    <source>
        <dbReference type="ARBA" id="ARBA00023284"/>
    </source>
</evidence>
<evidence type="ECO:0000256" key="8">
    <source>
        <dbReference type="ARBA" id="ARBA00032824"/>
    </source>
</evidence>
<reference evidence="14" key="1">
    <citation type="submission" date="2016-08" db="EMBL/GenBank/DDBJ databases">
        <authorList>
            <person name="Varghese N."/>
            <person name="Submissions Spin"/>
        </authorList>
    </citation>
    <scope>NUCLEOTIDE SEQUENCE [LARGE SCALE GENOMIC DNA]</scope>
    <source>
        <strain evidence="14">R-53248</strain>
    </source>
</reference>
<keyword evidence="5" id="KW-0560">Oxidoreductase</keyword>
<keyword evidence="6" id="KW-1015">Disulfide bond</keyword>